<gene>
    <name evidence="2" type="ORF">SAMN05192534_10461</name>
</gene>
<accession>A0A1G8BIM7</accession>
<evidence type="ECO:0000256" key="1">
    <source>
        <dbReference type="SAM" id="Phobius"/>
    </source>
</evidence>
<keyword evidence="1" id="KW-0472">Membrane</keyword>
<dbReference type="GO" id="GO:0016020">
    <property type="term" value="C:membrane"/>
    <property type="evidence" value="ECO:0007669"/>
    <property type="project" value="InterPro"/>
</dbReference>
<feature type="transmembrane region" description="Helical" evidence="1">
    <location>
        <begin position="5"/>
        <end position="23"/>
    </location>
</feature>
<sequence length="131" mass="14255">MGRWLLLLIIVVPALEIGVLILSGNTLGIWPTIFLIILTGIIGAWLAKREGLQTVRAAQLQLQNGQVPGGLVLDGICILVGGAVLLTPGFITDAAGFFLLFPYTRNIVKALLEKIFASLLKSGKIIYFRRW</sequence>
<dbReference type="PANTHER" id="PTHR35335:SF1">
    <property type="entry name" value="UPF0716 PROTEIN FXSA"/>
    <property type="match status" value="1"/>
</dbReference>
<keyword evidence="3" id="KW-1185">Reference proteome</keyword>
<dbReference type="Proteomes" id="UP000199163">
    <property type="component" value="Unassembled WGS sequence"/>
</dbReference>
<dbReference type="RefSeq" id="WP_091271905.1">
    <property type="nucleotide sequence ID" value="NZ_FNDK01000004.1"/>
</dbReference>
<dbReference type="STRING" id="568899.SAMN05192534_10461"/>
<dbReference type="InterPro" id="IPR007313">
    <property type="entry name" value="FxsA"/>
</dbReference>
<evidence type="ECO:0000313" key="2">
    <source>
        <dbReference type="EMBL" id="SDH33072.1"/>
    </source>
</evidence>
<evidence type="ECO:0000313" key="3">
    <source>
        <dbReference type="Proteomes" id="UP000199163"/>
    </source>
</evidence>
<name>A0A1G8BIM7_9BACI</name>
<dbReference type="AlphaFoldDB" id="A0A1G8BIM7"/>
<feature type="transmembrane region" description="Helical" evidence="1">
    <location>
        <begin position="67"/>
        <end position="91"/>
    </location>
</feature>
<feature type="transmembrane region" description="Helical" evidence="1">
    <location>
        <begin position="29"/>
        <end position="47"/>
    </location>
</feature>
<dbReference type="Pfam" id="PF04186">
    <property type="entry name" value="FxsA"/>
    <property type="match status" value="1"/>
</dbReference>
<keyword evidence="1" id="KW-1133">Transmembrane helix</keyword>
<organism evidence="2 3">
    <name type="scientific">Alteribacillus persepolensis</name>
    <dbReference type="NCBI Taxonomy" id="568899"/>
    <lineage>
        <taxon>Bacteria</taxon>
        <taxon>Bacillati</taxon>
        <taxon>Bacillota</taxon>
        <taxon>Bacilli</taxon>
        <taxon>Bacillales</taxon>
        <taxon>Bacillaceae</taxon>
        <taxon>Alteribacillus</taxon>
    </lineage>
</organism>
<reference evidence="2 3" key="1">
    <citation type="submission" date="2016-10" db="EMBL/GenBank/DDBJ databases">
        <authorList>
            <person name="de Groot N.N."/>
        </authorList>
    </citation>
    <scope>NUCLEOTIDE SEQUENCE [LARGE SCALE GENOMIC DNA]</scope>
    <source>
        <strain evidence="2 3">DSM 21632</strain>
    </source>
</reference>
<dbReference type="NCBIfam" id="NF008528">
    <property type="entry name" value="PRK11463.1-2"/>
    <property type="match status" value="1"/>
</dbReference>
<dbReference type="PANTHER" id="PTHR35335">
    <property type="entry name" value="UPF0716 PROTEIN FXSA"/>
    <property type="match status" value="1"/>
</dbReference>
<protein>
    <submittedName>
        <fullName evidence="2">UPF0716 protein FxsA</fullName>
    </submittedName>
</protein>
<proteinExistence type="predicted"/>
<dbReference type="OrthoDB" id="9792788at2"/>
<keyword evidence="1" id="KW-0812">Transmembrane</keyword>
<dbReference type="EMBL" id="FNDK01000004">
    <property type="protein sequence ID" value="SDH33072.1"/>
    <property type="molecule type" value="Genomic_DNA"/>
</dbReference>